<dbReference type="Proteomes" id="UP000483432">
    <property type="component" value="Unassembled WGS sequence"/>
</dbReference>
<proteinExistence type="predicted"/>
<feature type="transmembrane region" description="Helical" evidence="1">
    <location>
        <begin position="119"/>
        <end position="142"/>
    </location>
</feature>
<evidence type="ECO:0000313" key="2">
    <source>
        <dbReference type="EMBL" id="NDP48607.1"/>
    </source>
</evidence>
<keyword evidence="1" id="KW-1133">Transmembrane helix</keyword>
<feature type="transmembrane region" description="Helical" evidence="1">
    <location>
        <begin position="196"/>
        <end position="219"/>
    </location>
</feature>
<dbReference type="Pfam" id="PF07077">
    <property type="entry name" value="DUF1345"/>
    <property type="match status" value="1"/>
</dbReference>
<feature type="transmembrane region" description="Helical" evidence="1">
    <location>
        <begin position="87"/>
        <end position="107"/>
    </location>
</feature>
<feature type="transmembrane region" description="Helical" evidence="1">
    <location>
        <begin position="20"/>
        <end position="42"/>
    </location>
</feature>
<dbReference type="InterPro" id="IPR009781">
    <property type="entry name" value="DUF1345"/>
</dbReference>
<protein>
    <submittedName>
        <fullName evidence="2">DUF1345 domain-containing protein</fullName>
    </submittedName>
</protein>
<evidence type="ECO:0000313" key="3">
    <source>
        <dbReference type="Proteomes" id="UP000483432"/>
    </source>
</evidence>
<evidence type="ECO:0000256" key="1">
    <source>
        <dbReference type="SAM" id="Phobius"/>
    </source>
</evidence>
<keyword evidence="1" id="KW-0812">Transmembrane</keyword>
<dbReference type="EMBL" id="JAAFGW010000137">
    <property type="protein sequence ID" value="NDP48607.1"/>
    <property type="molecule type" value="Genomic_DNA"/>
</dbReference>
<accession>A0A7C9P785</accession>
<dbReference type="AlphaFoldDB" id="A0A7C9P785"/>
<sequence length="223" mass="24555">MKLLLPYPHTSLHPLARLRAWHRVLVAGLTGGVVTVLTQSLLWKTGLLAGWLTGCLVYLVIVWWGVGRLDATQTRLRASSLDPGSTALYILIILVSWVSLVGVLLVTDSVKTHLGWARWLQIGLALASLAATWLLIQTVFALRYARRYYREKTHGLIFPGTAEPTYLDFAYFSAVIGMTSQVADVGITHSTMRRMVLLHGLVSFGFNLMVLALTLNLVASALS</sequence>
<keyword evidence="1" id="KW-0472">Membrane</keyword>
<organism evidence="2 3">
    <name type="scientific">Sulfuriferula multivorans</name>
    <dbReference type="NCBI Taxonomy" id="1559896"/>
    <lineage>
        <taxon>Bacteria</taxon>
        <taxon>Pseudomonadati</taxon>
        <taxon>Pseudomonadota</taxon>
        <taxon>Betaproteobacteria</taxon>
        <taxon>Nitrosomonadales</taxon>
        <taxon>Sulfuricellaceae</taxon>
        <taxon>Sulfuriferula</taxon>
    </lineage>
</organism>
<gene>
    <name evidence="2" type="ORF">GZ085_09520</name>
</gene>
<name>A0A7C9P785_9PROT</name>
<comment type="caution">
    <text evidence="2">The sequence shown here is derived from an EMBL/GenBank/DDBJ whole genome shotgun (WGS) entry which is preliminary data.</text>
</comment>
<feature type="transmembrane region" description="Helical" evidence="1">
    <location>
        <begin position="48"/>
        <end position="66"/>
    </location>
</feature>
<reference evidence="2 3" key="1">
    <citation type="submission" date="2019-09" db="EMBL/GenBank/DDBJ databases">
        <title>H2 Metabolism Revealed by Metagenomic Analysis in Subglacial Sediment of East Antarctica.</title>
        <authorList>
            <person name="Yang Z."/>
            <person name="Zhang Y."/>
            <person name="Lv Y."/>
            <person name="Yan W."/>
            <person name="Xiao X."/>
            <person name="Sun B."/>
            <person name="Ma H."/>
        </authorList>
    </citation>
    <scope>NUCLEOTIDE SEQUENCE [LARGE SCALE GENOMIC DNA]</scope>
    <source>
        <strain evidence="2">Bin2_2</strain>
    </source>
</reference>